<sequence length="251" mass="28765">MKDFFTIIGGMGTMATESYLRLLNQRTPAHRDQDYLNYLLVNHATVPDRTSYILDHAQPNFFPELKEDLLQQSLLQPEFFVMVCNTAHYFYNELQALTEIPLLHMPRTAISYLQQHYPAEKKIGLIATAGTIADHVYENEIKRAGFAVEFGDATIQPMVNELIYQDIKEKNIVDHELYHRILKKMHDDFGVNVIVLGCTELSLAQEKAPDHPYHVIDAQSIIADQTLFLAQQLRAGKTIDWAQAKETYLGK</sequence>
<reference evidence="4" key="1">
    <citation type="journal article" date="2019" name="Int. J. Syst. Evol. Microbiol.">
        <title>The Global Catalogue of Microorganisms (GCM) 10K type strain sequencing project: providing services to taxonomists for standard genome sequencing and annotation.</title>
        <authorList>
            <consortium name="The Broad Institute Genomics Platform"/>
            <consortium name="The Broad Institute Genome Sequencing Center for Infectious Disease"/>
            <person name="Wu L."/>
            <person name="Ma J."/>
        </authorList>
    </citation>
    <scope>NUCLEOTIDE SEQUENCE [LARGE SCALE GENOMIC DNA]</scope>
    <source>
        <strain evidence="4">CCM 8937</strain>
    </source>
</reference>
<gene>
    <name evidence="3" type="ORF">ACFQ4R_04905</name>
</gene>
<dbReference type="Pfam" id="PF01177">
    <property type="entry name" value="Asp_Glu_race"/>
    <property type="match status" value="1"/>
</dbReference>
<dbReference type="InterPro" id="IPR001920">
    <property type="entry name" value="Asp/Glu_race"/>
</dbReference>
<proteinExistence type="inferred from homology"/>
<dbReference type="PANTHER" id="PTHR21198">
    <property type="entry name" value="GLUTAMATE RACEMASE"/>
    <property type="match status" value="1"/>
</dbReference>
<dbReference type="SUPFAM" id="SSF53681">
    <property type="entry name" value="Aspartate/glutamate racemase"/>
    <property type="match status" value="2"/>
</dbReference>
<evidence type="ECO:0000313" key="4">
    <source>
        <dbReference type="Proteomes" id="UP001597191"/>
    </source>
</evidence>
<keyword evidence="4" id="KW-1185">Reference proteome</keyword>
<dbReference type="InterPro" id="IPR015942">
    <property type="entry name" value="Asp/Glu/hydantoin_racemase"/>
</dbReference>
<evidence type="ECO:0000256" key="2">
    <source>
        <dbReference type="ARBA" id="ARBA00023235"/>
    </source>
</evidence>
<evidence type="ECO:0000256" key="1">
    <source>
        <dbReference type="ARBA" id="ARBA00007847"/>
    </source>
</evidence>
<keyword evidence="2 3" id="KW-0413">Isomerase</keyword>
<dbReference type="InterPro" id="IPR004380">
    <property type="entry name" value="Asp_race"/>
</dbReference>
<comment type="caution">
    <text evidence="3">The sequence shown here is derived from an EMBL/GenBank/DDBJ whole genome shotgun (WGS) entry which is preliminary data.</text>
</comment>
<dbReference type="GO" id="GO:0016853">
    <property type="term" value="F:isomerase activity"/>
    <property type="evidence" value="ECO:0007669"/>
    <property type="project" value="UniProtKB-KW"/>
</dbReference>
<dbReference type="EMBL" id="JBHTOH010000030">
    <property type="protein sequence ID" value="MFD1410950.1"/>
    <property type="molecule type" value="Genomic_DNA"/>
</dbReference>
<dbReference type="Proteomes" id="UP001597191">
    <property type="component" value="Unassembled WGS sequence"/>
</dbReference>
<dbReference type="PROSITE" id="PS00923">
    <property type="entry name" value="ASP_GLU_RACEMASE_1"/>
    <property type="match status" value="1"/>
</dbReference>
<dbReference type="InterPro" id="IPR018187">
    <property type="entry name" value="Asp/Glu_racemase_AS_1"/>
</dbReference>
<protein>
    <submittedName>
        <fullName evidence="3">Amino acid racemase</fullName>
        <ecNumber evidence="3">5.1.1.-</ecNumber>
    </submittedName>
</protein>
<dbReference type="EC" id="5.1.1.-" evidence="3"/>
<organism evidence="3 4">
    <name type="scientific">Lapidilactobacillus gannanensis</name>
    <dbReference type="NCBI Taxonomy" id="2486002"/>
    <lineage>
        <taxon>Bacteria</taxon>
        <taxon>Bacillati</taxon>
        <taxon>Bacillota</taxon>
        <taxon>Bacilli</taxon>
        <taxon>Lactobacillales</taxon>
        <taxon>Lactobacillaceae</taxon>
        <taxon>Lapidilactobacillus</taxon>
    </lineage>
</organism>
<comment type="similarity">
    <text evidence="1">Belongs to the aspartate/glutamate racemases family.</text>
</comment>
<dbReference type="NCBIfam" id="TIGR00035">
    <property type="entry name" value="asp_race"/>
    <property type="match status" value="1"/>
</dbReference>
<evidence type="ECO:0000313" key="3">
    <source>
        <dbReference type="EMBL" id="MFD1410950.1"/>
    </source>
</evidence>
<name>A0ABW4BN49_9LACO</name>
<accession>A0ABW4BN49</accession>
<dbReference type="Gene3D" id="3.40.50.1860">
    <property type="match status" value="2"/>
</dbReference>
<dbReference type="PANTHER" id="PTHR21198:SF7">
    <property type="entry name" value="ASPARTATE-GLUTAMATE RACEMASE FAMILY"/>
    <property type="match status" value="1"/>
</dbReference>
<dbReference type="RefSeq" id="WP_125649342.1">
    <property type="nucleotide sequence ID" value="NZ_JBHTOH010000030.1"/>
</dbReference>